<sequence>MKLKFLALTMVTIFSTGNVQAIPDTESRHSSSYLMGINNPYLQTFKSKYSAEDSILKIKQVLGNNNIKVFSIIDHQAAAKEVGLDMLFSSVVIFGKPQLGTPMMIESPTLAIDLPLKALVWESNQGEIFVSLNKPKIIAEKHNIDQRNVEKMDGLVKLISESVTK</sequence>
<dbReference type="Gene3D" id="3.30.310.70">
    <property type="entry name" value="TT1751-like domain"/>
    <property type="match status" value="1"/>
</dbReference>
<evidence type="ECO:0000313" key="4">
    <source>
        <dbReference type="Proteomes" id="UP000253728"/>
    </source>
</evidence>
<feature type="chain" id="PRO_5016749425" evidence="1">
    <location>
        <begin position="22"/>
        <end position="165"/>
    </location>
</feature>
<dbReference type="PANTHER" id="PTHR38342:SF2">
    <property type="entry name" value="INNER MEMBRANE OR EXPORTED"/>
    <property type="match status" value="1"/>
</dbReference>
<organism evidence="3 4">
    <name type="scientific">Aggregatibacter aphrophilus</name>
    <name type="common">Haemophilus aphrophilus</name>
    <dbReference type="NCBI Taxonomy" id="732"/>
    <lineage>
        <taxon>Bacteria</taxon>
        <taxon>Pseudomonadati</taxon>
        <taxon>Pseudomonadota</taxon>
        <taxon>Gammaproteobacteria</taxon>
        <taxon>Pasteurellales</taxon>
        <taxon>Pasteurellaceae</taxon>
        <taxon>Aggregatibacter</taxon>
    </lineage>
</organism>
<dbReference type="CDD" id="cd14797">
    <property type="entry name" value="DUF302"/>
    <property type="match status" value="1"/>
</dbReference>
<evidence type="ECO:0000259" key="2">
    <source>
        <dbReference type="Pfam" id="PF03625"/>
    </source>
</evidence>
<dbReference type="EMBL" id="UFSP01000001">
    <property type="protein sequence ID" value="SSY92726.1"/>
    <property type="molecule type" value="Genomic_DNA"/>
</dbReference>
<proteinExistence type="predicted"/>
<dbReference type="Pfam" id="PF03625">
    <property type="entry name" value="DUF302"/>
    <property type="match status" value="1"/>
</dbReference>
<name>A0A336N3R1_AGGAP</name>
<dbReference type="InterPro" id="IPR035923">
    <property type="entry name" value="TT1751-like_sf"/>
</dbReference>
<dbReference type="RefSeq" id="WP_005704108.1">
    <property type="nucleotide sequence ID" value="NZ_LS483485.1"/>
</dbReference>
<reference evidence="3 4" key="1">
    <citation type="submission" date="2018-06" db="EMBL/GenBank/DDBJ databases">
        <authorList>
            <consortium name="Pathogen Informatics"/>
            <person name="Doyle S."/>
        </authorList>
    </citation>
    <scope>NUCLEOTIDE SEQUENCE [LARGE SCALE GENOMIC DNA]</scope>
    <source>
        <strain evidence="3 4">NCTC5908</strain>
    </source>
</reference>
<accession>A0A336N3R1</accession>
<gene>
    <name evidence="3" type="ORF">NCTC5908_00067</name>
</gene>
<dbReference type="GeneID" id="49636201"/>
<protein>
    <submittedName>
        <fullName evidence="3">Uncharacterized conserved protein</fullName>
    </submittedName>
</protein>
<dbReference type="Proteomes" id="UP000253728">
    <property type="component" value="Unassembled WGS sequence"/>
</dbReference>
<keyword evidence="1" id="KW-0732">Signal</keyword>
<evidence type="ECO:0000313" key="3">
    <source>
        <dbReference type="EMBL" id="SSY92726.1"/>
    </source>
</evidence>
<feature type="signal peptide" evidence="1">
    <location>
        <begin position="1"/>
        <end position="21"/>
    </location>
</feature>
<feature type="domain" description="DUF302" evidence="2">
    <location>
        <begin position="73"/>
        <end position="135"/>
    </location>
</feature>
<dbReference type="AlphaFoldDB" id="A0A336N3R1"/>
<dbReference type="InterPro" id="IPR005180">
    <property type="entry name" value="DUF302"/>
</dbReference>
<dbReference type="SUPFAM" id="SSF103247">
    <property type="entry name" value="TT1751-like"/>
    <property type="match status" value="1"/>
</dbReference>
<evidence type="ECO:0000256" key="1">
    <source>
        <dbReference type="SAM" id="SignalP"/>
    </source>
</evidence>
<dbReference type="PANTHER" id="PTHR38342">
    <property type="entry name" value="SLR5037 PROTEIN"/>
    <property type="match status" value="1"/>
</dbReference>